<reference evidence="6 7" key="1">
    <citation type="submission" date="2018-11" db="EMBL/GenBank/DDBJ databases">
        <title>Sequencing the genomes of 1000 actinobacteria strains.</title>
        <authorList>
            <person name="Klenk H.-P."/>
        </authorList>
    </citation>
    <scope>NUCLEOTIDE SEQUENCE [LARGE SCALE GENOMIC DNA]</scope>
    <source>
        <strain evidence="6 7">DSM 12652</strain>
    </source>
</reference>
<dbReference type="RefSeq" id="WP_123392604.1">
    <property type="nucleotide sequence ID" value="NZ_RKHO01000001.1"/>
</dbReference>
<sequence length="133" mass="13871">MTAPVALVVDPDDPTPPYEQLRRQVRDLIGGGVLHAGDRLPPLRQLAGDLGLAVGTVARAYRELEAEGLLTSRRGGGTRVSHGARPLPATELLRRLDGLAAGFVAQARAGGAGDQDVLDAVRTALGLSAPRRP</sequence>
<dbReference type="EMBL" id="RKHO01000001">
    <property type="protein sequence ID" value="ROR92903.1"/>
    <property type="molecule type" value="Genomic_DNA"/>
</dbReference>
<dbReference type="InterPro" id="IPR036390">
    <property type="entry name" value="WH_DNA-bd_sf"/>
</dbReference>
<evidence type="ECO:0000259" key="5">
    <source>
        <dbReference type="PROSITE" id="PS50949"/>
    </source>
</evidence>
<evidence type="ECO:0000256" key="1">
    <source>
        <dbReference type="ARBA" id="ARBA00022898"/>
    </source>
</evidence>
<evidence type="ECO:0000256" key="2">
    <source>
        <dbReference type="ARBA" id="ARBA00023015"/>
    </source>
</evidence>
<keyword evidence="2" id="KW-0805">Transcription regulation</keyword>
<dbReference type="SUPFAM" id="SSF46785">
    <property type="entry name" value="Winged helix' DNA-binding domain"/>
    <property type="match status" value="1"/>
</dbReference>
<evidence type="ECO:0000256" key="3">
    <source>
        <dbReference type="ARBA" id="ARBA00023125"/>
    </source>
</evidence>
<dbReference type="AlphaFoldDB" id="A0A3N2CZJ4"/>
<dbReference type="GO" id="GO:0003677">
    <property type="term" value="F:DNA binding"/>
    <property type="evidence" value="ECO:0007669"/>
    <property type="project" value="UniProtKB-KW"/>
</dbReference>
<dbReference type="PANTHER" id="PTHR46577">
    <property type="entry name" value="HTH-TYPE TRANSCRIPTIONAL REGULATORY PROTEIN GABR"/>
    <property type="match status" value="1"/>
</dbReference>
<dbReference type="SMART" id="SM00345">
    <property type="entry name" value="HTH_GNTR"/>
    <property type="match status" value="1"/>
</dbReference>
<dbReference type="PROSITE" id="PS50949">
    <property type="entry name" value="HTH_GNTR"/>
    <property type="match status" value="1"/>
</dbReference>
<dbReference type="Pfam" id="PF00392">
    <property type="entry name" value="GntR"/>
    <property type="match status" value="1"/>
</dbReference>
<evidence type="ECO:0000313" key="6">
    <source>
        <dbReference type="EMBL" id="ROR92903.1"/>
    </source>
</evidence>
<keyword evidence="3 6" id="KW-0238">DNA-binding</keyword>
<dbReference type="InterPro" id="IPR051446">
    <property type="entry name" value="HTH_trans_reg/aminotransferase"/>
</dbReference>
<accession>A0A3N2CZJ4</accession>
<feature type="domain" description="HTH gntR-type" evidence="5">
    <location>
        <begin position="15"/>
        <end position="83"/>
    </location>
</feature>
<name>A0A3N2CZJ4_9ACTN</name>
<proteinExistence type="predicted"/>
<organism evidence="6 7">
    <name type="scientific">Nocardioides aurantiacus</name>
    <dbReference type="NCBI Taxonomy" id="86796"/>
    <lineage>
        <taxon>Bacteria</taxon>
        <taxon>Bacillati</taxon>
        <taxon>Actinomycetota</taxon>
        <taxon>Actinomycetes</taxon>
        <taxon>Propionibacteriales</taxon>
        <taxon>Nocardioidaceae</taxon>
        <taxon>Nocardioides</taxon>
    </lineage>
</organism>
<dbReference type="Proteomes" id="UP000281738">
    <property type="component" value="Unassembled WGS sequence"/>
</dbReference>
<keyword evidence="4" id="KW-0804">Transcription</keyword>
<gene>
    <name evidence="6" type="ORF">EDD33_3804</name>
</gene>
<keyword evidence="7" id="KW-1185">Reference proteome</keyword>
<dbReference type="OrthoDB" id="4307011at2"/>
<dbReference type="GO" id="GO:0003700">
    <property type="term" value="F:DNA-binding transcription factor activity"/>
    <property type="evidence" value="ECO:0007669"/>
    <property type="project" value="InterPro"/>
</dbReference>
<evidence type="ECO:0000313" key="7">
    <source>
        <dbReference type="Proteomes" id="UP000281738"/>
    </source>
</evidence>
<dbReference type="Gene3D" id="1.10.10.10">
    <property type="entry name" value="Winged helix-like DNA-binding domain superfamily/Winged helix DNA-binding domain"/>
    <property type="match status" value="1"/>
</dbReference>
<dbReference type="InterPro" id="IPR036388">
    <property type="entry name" value="WH-like_DNA-bd_sf"/>
</dbReference>
<dbReference type="CDD" id="cd07377">
    <property type="entry name" value="WHTH_GntR"/>
    <property type="match status" value="1"/>
</dbReference>
<evidence type="ECO:0000256" key="4">
    <source>
        <dbReference type="ARBA" id="ARBA00023163"/>
    </source>
</evidence>
<protein>
    <submittedName>
        <fullName evidence="6">DNA-binding transcriptional regulator YhcF (GntR family)</fullName>
    </submittedName>
</protein>
<dbReference type="InterPro" id="IPR000524">
    <property type="entry name" value="Tscrpt_reg_HTH_GntR"/>
</dbReference>
<keyword evidence="1" id="KW-0663">Pyridoxal phosphate</keyword>
<comment type="caution">
    <text evidence="6">The sequence shown here is derived from an EMBL/GenBank/DDBJ whole genome shotgun (WGS) entry which is preliminary data.</text>
</comment>
<dbReference type="PANTHER" id="PTHR46577:SF1">
    <property type="entry name" value="HTH-TYPE TRANSCRIPTIONAL REGULATORY PROTEIN GABR"/>
    <property type="match status" value="1"/>
</dbReference>